<evidence type="ECO:0000313" key="2">
    <source>
        <dbReference type="Proteomes" id="UP001221217"/>
    </source>
</evidence>
<comment type="caution">
    <text evidence="1">The sequence shown here is derived from an EMBL/GenBank/DDBJ whole genome shotgun (WGS) entry which is preliminary data.</text>
</comment>
<dbReference type="AlphaFoldDB" id="A0AAJ1IIJ5"/>
<sequence length="47" mass="5494">MSREVAIAAFASAQCMRNRFTVLDLAYDLGVLFKYINKIQEDKNYLY</sequence>
<accession>A0AAJ1IIJ5</accession>
<name>A0AAJ1IIJ5_9SPIO</name>
<evidence type="ECO:0000313" key="1">
    <source>
        <dbReference type="EMBL" id="MDC7227726.1"/>
    </source>
</evidence>
<protein>
    <submittedName>
        <fullName evidence="1">Uncharacterized protein</fullName>
    </submittedName>
</protein>
<dbReference type="EMBL" id="JAQQAL010000032">
    <property type="protein sequence ID" value="MDC7227726.1"/>
    <property type="molecule type" value="Genomic_DNA"/>
</dbReference>
<dbReference type="Proteomes" id="UP001221217">
    <property type="component" value="Unassembled WGS sequence"/>
</dbReference>
<gene>
    <name evidence="1" type="ORF">PQJ61_13260</name>
</gene>
<proteinExistence type="predicted"/>
<reference evidence="1 2" key="1">
    <citation type="submission" date="2022-12" db="EMBL/GenBank/DDBJ databases">
        <title>Metagenome assembled genome from gulf of manar.</title>
        <authorList>
            <person name="Kohli P."/>
            <person name="Pk S."/>
            <person name="Venkata Ramana C."/>
            <person name="Sasikala C."/>
        </authorList>
    </citation>
    <scope>NUCLEOTIDE SEQUENCE [LARGE SCALE GENOMIC DNA]</scope>
    <source>
        <strain evidence="1">JB008</strain>
    </source>
</reference>
<organism evidence="1 2">
    <name type="scientific">Candidatus Thalassospirochaeta sargassi</name>
    <dbReference type="NCBI Taxonomy" id="3119039"/>
    <lineage>
        <taxon>Bacteria</taxon>
        <taxon>Pseudomonadati</taxon>
        <taxon>Spirochaetota</taxon>
        <taxon>Spirochaetia</taxon>
        <taxon>Spirochaetales</taxon>
        <taxon>Spirochaetaceae</taxon>
        <taxon>Candidatus Thalassospirochaeta</taxon>
    </lineage>
</organism>